<proteinExistence type="predicted"/>
<name>Q5Z4L0_ORYSJ</name>
<dbReference type="Proteomes" id="UP000000763">
    <property type="component" value="Chromosome 6"/>
</dbReference>
<feature type="compositionally biased region" description="Polar residues" evidence="1">
    <location>
        <begin position="79"/>
        <end position="97"/>
    </location>
</feature>
<evidence type="ECO:0000313" key="2">
    <source>
        <dbReference type="EMBL" id="BAD62322.1"/>
    </source>
</evidence>
<accession>Q5Z4L0</accession>
<protein>
    <submittedName>
        <fullName evidence="2">Root cap protein 1-like</fullName>
    </submittedName>
</protein>
<feature type="region of interest" description="Disordered" evidence="1">
    <location>
        <begin position="57"/>
        <end position="120"/>
    </location>
</feature>
<reference evidence="3" key="1">
    <citation type="journal article" date="2005" name="Nature">
        <title>The map-based sequence of the rice genome.</title>
        <authorList>
            <consortium name="International rice genome sequencing project (IRGSP)"/>
            <person name="Matsumoto T."/>
            <person name="Wu J."/>
            <person name="Kanamori H."/>
            <person name="Katayose Y."/>
            <person name="Fujisawa M."/>
            <person name="Namiki N."/>
            <person name="Mizuno H."/>
            <person name="Yamamoto K."/>
            <person name="Antonio B.A."/>
            <person name="Baba T."/>
            <person name="Sakata K."/>
            <person name="Nagamura Y."/>
            <person name="Aoki H."/>
            <person name="Arikawa K."/>
            <person name="Arita K."/>
            <person name="Bito T."/>
            <person name="Chiden Y."/>
            <person name="Fujitsuka N."/>
            <person name="Fukunaka R."/>
            <person name="Hamada M."/>
            <person name="Harada C."/>
            <person name="Hayashi A."/>
            <person name="Hijishita S."/>
            <person name="Honda M."/>
            <person name="Hosokawa S."/>
            <person name="Ichikawa Y."/>
            <person name="Idonuma A."/>
            <person name="Iijima M."/>
            <person name="Ikeda M."/>
            <person name="Ikeno M."/>
            <person name="Ito K."/>
            <person name="Ito S."/>
            <person name="Ito T."/>
            <person name="Ito Y."/>
            <person name="Ito Y."/>
            <person name="Iwabuchi A."/>
            <person name="Kamiya K."/>
            <person name="Karasawa W."/>
            <person name="Kurita K."/>
            <person name="Katagiri S."/>
            <person name="Kikuta A."/>
            <person name="Kobayashi H."/>
            <person name="Kobayashi N."/>
            <person name="Machita K."/>
            <person name="Maehara T."/>
            <person name="Masukawa M."/>
            <person name="Mizubayashi T."/>
            <person name="Mukai Y."/>
            <person name="Nagasaki H."/>
            <person name="Nagata Y."/>
            <person name="Naito S."/>
            <person name="Nakashima M."/>
            <person name="Nakama Y."/>
            <person name="Nakamichi Y."/>
            <person name="Nakamura M."/>
            <person name="Meguro A."/>
            <person name="Negishi M."/>
            <person name="Ohta I."/>
            <person name="Ohta T."/>
            <person name="Okamoto M."/>
            <person name="Ono N."/>
            <person name="Saji S."/>
            <person name="Sakaguchi M."/>
            <person name="Sakai K."/>
            <person name="Shibata M."/>
            <person name="Shimokawa T."/>
            <person name="Song J."/>
            <person name="Takazaki Y."/>
            <person name="Terasawa K."/>
            <person name="Tsugane M."/>
            <person name="Tsuji K."/>
            <person name="Ueda S."/>
            <person name="Waki K."/>
            <person name="Yamagata H."/>
            <person name="Yamamoto M."/>
            <person name="Yamamoto S."/>
            <person name="Yamane H."/>
            <person name="Yoshiki S."/>
            <person name="Yoshihara R."/>
            <person name="Yukawa K."/>
            <person name="Zhong H."/>
            <person name="Yano M."/>
            <person name="Yuan Q."/>
            <person name="Ouyang S."/>
            <person name="Liu J."/>
            <person name="Jones K.M."/>
            <person name="Gansberger K."/>
            <person name="Moffat K."/>
            <person name="Hill J."/>
            <person name="Bera J."/>
            <person name="Fadrosh D."/>
            <person name="Jin S."/>
            <person name="Johri S."/>
            <person name="Kim M."/>
            <person name="Overton L."/>
            <person name="Reardon M."/>
            <person name="Tsitrin T."/>
            <person name="Vuong H."/>
            <person name="Weaver B."/>
            <person name="Ciecko A."/>
            <person name="Tallon L."/>
            <person name="Jackson J."/>
            <person name="Pai G."/>
            <person name="Aken S.V."/>
            <person name="Utterback T."/>
            <person name="Reidmuller S."/>
            <person name="Feldblyum T."/>
            <person name="Hsiao J."/>
            <person name="Zismann V."/>
            <person name="Iobst S."/>
            <person name="de Vazeille A.R."/>
            <person name="Buell C.R."/>
            <person name="Ying K."/>
            <person name="Li Y."/>
            <person name="Lu T."/>
            <person name="Huang Y."/>
            <person name="Zhao Q."/>
            <person name="Feng Q."/>
            <person name="Zhang L."/>
            <person name="Zhu J."/>
            <person name="Weng Q."/>
            <person name="Mu J."/>
            <person name="Lu Y."/>
            <person name="Fan D."/>
            <person name="Liu Y."/>
            <person name="Guan J."/>
            <person name="Zhang Y."/>
            <person name="Yu S."/>
            <person name="Liu X."/>
            <person name="Zhang Y."/>
            <person name="Hong G."/>
            <person name="Han B."/>
            <person name="Choisne N."/>
            <person name="Demange N."/>
            <person name="Orjeda G."/>
            <person name="Samain S."/>
            <person name="Cattolico L."/>
            <person name="Pelletier E."/>
            <person name="Couloux A."/>
            <person name="Segurens B."/>
            <person name="Wincker P."/>
            <person name="D'Hont A."/>
            <person name="Scarpelli C."/>
            <person name="Weissenbach J."/>
            <person name="Salanoubat M."/>
            <person name="Quetier F."/>
            <person name="Yu Y."/>
            <person name="Kim H.R."/>
            <person name="Rambo T."/>
            <person name="Currie J."/>
            <person name="Collura K."/>
            <person name="Luo M."/>
            <person name="Yang T."/>
            <person name="Ammiraju J.S.S."/>
            <person name="Engler F."/>
            <person name="Soderlund C."/>
            <person name="Wing R.A."/>
            <person name="Palmer L.E."/>
            <person name="de la Bastide M."/>
            <person name="Spiegel L."/>
            <person name="Nascimento L."/>
            <person name="Zutavern T."/>
            <person name="O'Shaughnessy A."/>
            <person name="Dike S."/>
            <person name="Dedhia N."/>
            <person name="Preston R."/>
            <person name="Balija V."/>
            <person name="McCombie W.R."/>
            <person name="Chow T."/>
            <person name="Chen H."/>
            <person name="Chung M."/>
            <person name="Chen C."/>
            <person name="Shaw J."/>
            <person name="Wu H."/>
            <person name="Hsiao K."/>
            <person name="Chao Y."/>
            <person name="Chu M."/>
            <person name="Cheng C."/>
            <person name="Hour A."/>
            <person name="Lee P."/>
            <person name="Lin S."/>
            <person name="Lin Y."/>
            <person name="Liou J."/>
            <person name="Liu S."/>
            <person name="Hsing Y."/>
            <person name="Raghuvanshi S."/>
            <person name="Mohanty A."/>
            <person name="Bharti A.K."/>
            <person name="Gaur A."/>
            <person name="Gupta V."/>
            <person name="Kumar D."/>
            <person name="Ravi V."/>
            <person name="Vij S."/>
            <person name="Kapur A."/>
            <person name="Khurana P."/>
            <person name="Khurana P."/>
            <person name="Khurana J.P."/>
            <person name="Tyagi A.K."/>
            <person name="Gaikwad K."/>
            <person name="Singh A."/>
            <person name="Dalal V."/>
            <person name="Srivastava S."/>
            <person name="Dixit A."/>
            <person name="Pal A.K."/>
            <person name="Ghazi I.A."/>
            <person name="Yadav M."/>
            <person name="Pandit A."/>
            <person name="Bhargava A."/>
            <person name="Sureshbabu K."/>
            <person name="Batra K."/>
            <person name="Sharma T.R."/>
            <person name="Mohapatra T."/>
            <person name="Singh N.K."/>
            <person name="Messing J."/>
            <person name="Nelson A.B."/>
            <person name="Fuks G."/>
            <person name="Kavchok S."/>
            <person name="Keizer G."/>
            <person name="Linton E."/>
            <person name="Llaca V."/>
            <person name="Song R."/>
            <person name="Tanyolac B."/>
            <person name="Young S."/>
            <person name="Ho-Il K."/>
            <person name="Hahn J.H."/>
            <person name="Sangsakoo G."/>
            <person name="Vanavichit A."/>
            <person name="de Mattos Luiz.A.T."/>
            <person name="Zimmer P.D."/>
            <person name="Malone G."/>
            <person name="Dellagostin O."/>
            <person name="de Oliveira A.C."/>
            <person name="Bevan M."/>
            <person name="Bancroft I."/>
            <person name="Minx P."/>
            <person name="Cordum H."/>
            <person name="Wilson R."/>
            <person name="Cheng Z."/>
            <person name="Jin W."/>
            <person name="Jiang J."/>
            <person name="Leong S.A."/>
            <person name="Iwama H."/>
            <person name="Gojobori T."/>
            <person name="Itoh T."/>
            <person name="Niimura Y."/>
            <person name="Fujii Y."/>
            <person name="Habara T."/>
            <person name="Sakai H."/>
            <person name="Sato Y."/>
            <person name="Wilson G."/>
            <person name="Kumar K."/>
            <person name="McCouch S."/>
            <person name="Juretic N."/>
            <person name="Hoen D."/>
            <person name="Wright S."/>
            <person name="Bruskiewich R."/>
            <person name="Bureau T."/>
            <person name="Miyao A."/>
            <person name="Hirochika H."/>
            <person name="Nishikawa T."/>
            <person name="Kadowaki K."/>
            <person name="Sugiura M."/>
            <person name="Burr B."/>
            <person name="Sasaki T."/>
        </authorList>
    </citation>
    <scope>NUCLEOTIDE SEQUENCE [LARGE SCALE GENOMIC DNA]</scope>
    <source>
        <strain evidence="3">cv. Nipponbare</strain>
    </source>
</reference>
<feature type="compositionally biased region" description="Basic and acidic residues" evidence="1">
    <location>
        <begin position="106"/>
        <end position="120"/>
    </location>
</feature>
<sequence length="120" mass="12465">MQPSVTVPSPPSLQPCAAVASVVAVARGGHHCGRQVVAVLVRPSAVAVDRRIPVAVVKPKSAAASSSSPTSSGHRPSPFRSSIPTFPESPFSQQKNLKSSKASKASHTDPKQPFEHVDPV</sequence>
<organism evidence="2 3">
    <name type="scientific">Oryza sativa subsp. japonica</name>
    <name type="common">Rice</name>
    <dbReference type="NCBI Taxonomy" id="39947"/>
    <lineage>
        <taxon>Eukaryota</taxon>
        <taxon>Viridiplantae</taxon>
        <taxon>Streptophyta</taxon>
        <taxon>Embryophyta</taxon>
        <taxon>Tracheophyta</taxon>
        <taxon>Spermatophyta</taxon>
        <taxon>Magnoliopsida</taxon>
        <taxon>Liliopsida</taxon>
        <taxon>Poales</taxon>
        <taxon>Poaceae</taxon>
        <taxon>BOP clade</taxon>
        <taxon>Oryzoideae</taxon>
        <taxon>Oryzeae</taxon>
        <taxon>Oryzinae</taxon>
        <taxon>Oryza</taxon>
        <taxon>Oryza sativa</taxon>
    </lineage>
</organism>
<feature type="compositionally biased region" description="Low complexity" evidence="1">
    <location>
        <begin position="57"/>
        <end position="72"/>
    </location>
</feature>
<dbReference type="AlphaFoldDB" id="Q5Z4L0"/>
<gene>
    <name evidence="2" type="primary">OSJNBa0022O06.14</name>
</gene>
<evidence type="ECO:0000256" key="1">
    <source>
        <dbReference type="SAM" id="MobiDB-lite"/>
    </source>
</evidence>
<reference evidence="3" key="2">
    <citation type="journal article" date="2008" name="Nucleic Acids Res.">
        <title>The rice annotation project database (RAP-DB): 2008 update.</title>
        <authorList>
            <consortium name="The rice annotation project (RAP)"/>
        </authorList>
    </citation>
    <scope>GENOME REANNOTATION</scope>
    <source>
        <strain evidence="3">cv. Nipponbare</strain>
    </source>
</reference>
<evidence type="ECO:0000313" key="3">
    <source>
        <dbReference type="Proteomes" id="UP000000763"/>
    </source>
</evidence>
<dbReference type="EMBL" id="AP006063">
    <property type="protein sequence ID" value="BAD62322.1"/>
    <property type="molecule type" value="Genomic_DNA"/>
</dbReference>